<dbReference type="EMBL" id="JBHLVO010000006">
    <property type="protein sequence ID" value="MFC0271737.1"/>
    <property type="molecule type" value="Genomic_DNA"/>
</dbReference>
<keyword evidence="3" id="KW-1185">Reference proteome</keyword>
<dbReference type="Pfam" id="PF14411">
    <property type="entry name" value="LHH"/>
    <property type="match status" value="1"/>
</dbReference>
<reference evidence="2 3" key="1">
    <citation type="submission" date="2024-09" db="EMBL/GenBank/DDBJ databases">
        <authorList>
            <person name="Sun Q."/>
            <person name="Mori K."/>
        </authorList>
    </citation>
    <scope>NUCLEOTIDE SEQUENCE [LARGE SCALE GENOMIC DNA]</scope>
    <source>
        <strain evidence="2 3">CCM 7228</strain>
    </source>
</reference>
<proteinExistence type="predicted"/>
<name>A0ABV6GFN7_9BACI</name>
<dbReference type="InterPro" id="IPR026834">
    <property type="entry name" value="LHH"/>
</dbReference>
<dbReference type="Proteomes" id="UP001589854">
    <property type="component" value="Unassembled WGS sequence"/>
</dbReference>
<gene>
    <name evidence="2" type="ORF">ACFFIX_09745</name>
</gene>
<sequence>MLFFGKSGTSKIYKNYESVDYIGETKVSDEIRNIIRRVYQRLDIDLNRIDSKTGKTNLELMKKGRSPIWKDGTTIELHHLIQREPGSMIVIPASMHDEYTKILHA</sequence>
<evidence type="ECO:0000313" key="2">
    <source>
        <dbReference type="EMBL" id="MFC0271737.1"/>
    </source>
</evidence>
<evidence type="ECO:0000313" key="3">
    <source>
        <dbReference type="Proteomes" id="UP001589854"/>
    </source>
</evidence>
<dbReference type="RefSeq" id="WP_378933192.1">
    <property type="nucleotide sequence ID" value="NZ_JBHLVO010000006.1"/>
</dbReference>
<comment type="caution">
    <text evidence="2">The sequence shown here is derived from an EMBL/GenBank/DDBJ whole genome shotgun (WGS) entry which is preliminary data.</text>
</comment>
<feature type="domain" description="LHH" evidence="1">
    <location>
        <begin position="56"/>
        <end position="104"/>
    </location>
</feature>
<accession>A0ABV6GFN7</accession>
<protein>
    <submittedName>
        <fullName evidence="2">HNH/ENDO VII family nuclease</fullName>
    </submittedName>
</protein>
<organism evidence="2 3">
    <name type="scientific">Metabacillus herbersteinensis</name>
    <dbReference type="NCBI Taxonomy" id="283816"/>
    <lineage>
        <taxon>Bacteria</taxon>
        <taxon>Bacillati</taxon>
        <taxon>Bacillota</taxon>
        <taxon>Bacilli</taxon>
        <taxon>Bacillales</taxon>
        <taxon>Bacillaceae</taxon>
        <taxon>Metabacillus</taxon>
    </lineage>
</organism>
<evidence type="ECO:0000259" key="1">
    <source>
        <dbReference type="Pfam" id="PF14411"/>
    </source>
</evidence>